<dbReference type="InterPro" id="IPR031128">
    <property type="entry name" value="RNF14_RING-HC_Zfn"/>
</dbReference>
<dbReference type="FunFam" id="3.10.110.10:FF:000049">
    <property type="entry name" value="RBR-type E3 ubiquitin transferase"/>
    <property type="match status" value="1"/>
</dbReference>
<protein>
    <recommendedName>
        <fullName evidence="17">E3 ubiquitin-protein ligase RNF14</fullName>
        <ecNumber evidence="5">2.3.2.31</ecNumber>
    </recommendedName>
    <alternativeName>
        <fullName evidence="18">RING finger protein 14</fullName>
    </alternativeName>
</protein>
<dbReference type="InterPro" id="IPR016135">
    <property type="entry name" value="UBQ-conjugating_enzyme/RWD"/>
</dbReference>
<feature type="domain" description="RING-type" evidence="23">
    <location>
        <begin position="239"/>
        <end position="480"/>
    </location>
</feature>
<evidence type="ECO:0000259" key="23">
    <source>
        <dbReference type="PROSITE" id="PS51873"/>
    </source>
</evidence>
<dbReference type="AlphaFoldDB" id="A0AAD9NY10"/>
<evidence type="ECO:0000256" key="13">
    <source>
        <dbReference type="ARBA" id="ARBA00023015"/>
    </source>
</evidence>
<dbReference type="InterPro" id="IPR044066">
    <property type="entry name" value="TRIAD_supradom"/>
</dbReference>
<dbReference type="PROSITE" id="PS50908">
    <property type="entry name" value="RWD"/>
    <property type="match status" value="1"/>
</dbReference>
<evidence type="ECO:0000256" key="10">
    <source>
        <dbReference type="ARBA" id="ARBA00022771"/>
    </source>
</evidence>
<keyword evidence="11" id="KW-0833">Ubl conjugation pathway</keyword>
<dbReference type="PROSITE" id="PS00518">
    <property type="entry name" value="ZF_RING_1"/>
    <property type="match status" value="1"/>
</dbReference>
<dbReference type="Pfam" id="PF05773">
    <property type="entry name" value="RWD"/>
    <property type="match status" value="1"/>
</dbReference>
<keyword evidence="10 19" id="KW-0863">Zinc-finger</keyword>
<dbReference type="SMART" id="SM00647">
    <property type="entry name" value="IBR"/>
    <property type="match status" value="2"/>
</dbReference>
<sequence length="500" mass="57056">MATGDEEAQEDELLALASIYNEDVFEVTREDGKPGGQFSARLELPDHFSVQSDTSDTLSKSSATLHEVKYLLPIMLFFQLPPDYPSCSSPTFTISCKWLTLQQLSQLCHRLDDVWEENKGDVILFLWMSFLKDEALGFLQITSPLDLSHVVASMKLKRAILQWQVTASKSDDLTTKTVDGSELTPGHSDSQIKHKSSLTSSEQLTFDPRAIQDIGSQQMLLPAILEYDREQRLCVFKQTVYTCQVCFAEKLGDECLQFDGCGHVYCKDCMRAYFNVQIQDGSVQCLTCPYELCESQAHPAQVKELVTCEVFARYDRLLLQASLESMPDVLYCSRKTCGCAVMVDTESSMARCPCCHYVFCVFCKQVYHGISPCRIKEEEARKLREQYTNASPQERKMLERRYGLPAIHHVMEETETLEWLEEHSKKCPHCGTHIQKIDGCNKMTCTKCRCYFCWMCGEVLSHRSPYSHFSNPSSPCFNKLFHGVILNDDEDDDDEWLPID</sequence>
<dbReference type="GO" id="GO:0008270">
    <property type="term" value="F:zinc ion binding"/>
    <property type="evidence" value="ECO:0007669"/>
    <property type="project" value="UniProtKB-KW"/>
</dbReference>
<dbReference type="InterPro" id="IPR047548">
    <property type="entry name" value="Rcat_RBR_RNF14"/>
</dbReference>
<dbReference type="SUPFAM" id="SSF54495">
    <property type="entry name" value="UBC-like"/>
    <property type="match status" value="1"/>
</dbReference>
<dbReference type="GO" id="GO:0061630">
    <property type="term" value="F:ubiquitin protein ligase activity"/>
    <property type="evidence" value="ECO:0007669"/>
    <property type="project" value="UniProtKB-EC"/>
</dbReference>
<evidence type="ECO:0000259" key="21">
    <source>
        <dbReference type="PROSITE" id="PS50089"/>
    </source>
</evidence>
<dbReference type="InterPro" id="IPR002867">
    <property type="entry name" value="IBR_dom"/>
</dbReference>
<feature type="domain" description="RWD" evidence="22">
    <location>
        <begin position="11"/>
        <end position="138"/>
    </location>
</feature>
<evidence type="ECO:0000256" key="9">
    <source>
        <dbReference type="ARBA" id="ARBA00022737"/>
    </source>
</evidence>
<reference evidence="24" key="1">
    <citation type="journal article" date="2023" name="Mol. Biol. Evol.">
        <title>Third-Generation Sequencing Reveals the Adaptive Role of the Epigenome in Three Deep-Sea Polychaetes.</title>
        <authorList>
            <person name="Perez M."/>
            <person name="Aroh O."/>
            <person name="Sun Y."/>
            <person name="Lan Y."/>
            <person name="Juniper S.K."/>
            <person name="Young C.R."/>
            <person name="Angers B."/>
            <person name="Qian P.Y."/>
        </authorList>
    </citation>
    <scope>NUCLEOTIDE SEQUENCE</scope>
    <source>
        <strain evidence="24">R07B-5</strain>
    </source>
</reference>
<dbReference type="FunFam" id="3.30.40.10:FF:000186">
    <property type="entry name" value="RBR-type E3 ubiquitin transferase"/>
    <property type="match status" value="1"/>
</dbReference>
<dbReference type="InterPro" id="IPR006575">
    <property type="entry name" value="RWD_dom"/>
</dbReference>
<evidence type="ECO:0000256" key="2">
    <source>
        <dbReference type="ARBA" id="ARBA00004123"/>
    </source>
</evidence>
<dbReference type="Pfam" id="PF22191">
    <property type="entry name" value="IBR_1"/>
    <property type="match status" value="1"/>
</dbReference>
<keyword evidence="6" id="KW-0963">Cytoplasm</keyword>
<evidence type="ECO:0000256" key="19">
    <source>
        <dbReference type="PROSITE-ProRule" id="PRU00175"/>
    </source>
</evidence>
<dbReference type="GO" id="GO:0016567">
    <property type="term" value="P:protein ubiquitination"/>
    <property type="evidence" value="ECO:0007669"/>
    <property type="project" value="InterPro"/>
</dbReference>
<evidence type="ECO:0000256" key="16">
    <source>
        <dbReference type="ARBA" id="ARBA00044508"/>
    </source>
</evidence>
<dbReference type="EMBL" id="JAODUO010000262">
    <property type="protein sequence ID" value="KAK2184527.1"/>
    <property type="molecule type" value="Genomic_DNA"/>
</dbReference>
<dbReference type="GO" id="GO:0060828">
    <property type="term" value="P:regulation of canonical Wnt signaling pathway"/>
    <property type="evidence" value="ECO:0007669"/>
    <property type="project" value="UniProtKB-ARBA"/>
</dbReference>
<comment type="caution">
    <text evidence="24">The sequence shown here is derived from an EMBL/GenBank/DDBJ whole genome shotgun (WGS) entry which is preliminary data.</text>
</comment>
<proteinExistence type="inferred from homology"/>
<dbReference type="SMART" id="SM00591">
    <property type="entry name" value="RWD"/>
    <property type="match status" value="1"/>
</dbReference>
<evidence type="ECO:0000256" key="20">
    <source>
        <dbReference type="SAM" id="MobiDB-lite"/>
    </source>
</evidence>
<keyword evidence="14" id="KW-0804">Transcription</keyword>
<evidence type="ECO:0000256" key="17">
    <source>
        <dbReference type="ARBA" id="ARBA00067098"/>
    </source>
</evidence>
<evidence type="ECO:0000256" key="8">
    <source>
        <dbReference type="ARBA" id="ARBA00022723"/>
    </source>
</evidence>
<dbReference type="CDD" id="cd20341">
    <property type="entry name" value="BRcat_RBR_RNF14"/>
    <property type="match status" value="1"/>
</dbReference>
<comment type="subcellular location">
    <subcellularLocation>
        <location evidence="3">Cytoplasm</location>
    </subcellularLocation>
    <subcellularLocation>
        <location evidence="2">Nucleus</location>
    </subcellularLocation>
</comment>
<evidence type="ECO:0000256" key="3">
    <source>
        <dbReference type="ARBA" id="ARBA00004496"/>
    </source>
</evidence>
<dbReference type="InterPro" id="IPR017907">
    <property type="entry name" value="Znf_RING_CS"/>
</dbReference>
<evidence type="ECO:0000256" key="18">
    <source>
        <dbReference type="ARBA" id="ARBA00075528"/>
    </source>
</evidence>
<dbReference type="CDD" id="cd23820">
    <property type="entry name" value="RWD_RNF14"/>
    <property type="match status" value="1"/>
</dbReference>
<feature type="domain" description="RING-type" evidence="21">
    <location>
        <begin position="243"/>
        <end position="288"/>
    </location>
</feature>
<dbReference type="EC" id="2.3.2.31" evidence="5"/>
<dbReference type="PROSITE" id="PS51873">
    <property type="entry name" value="TRIAD"/>
    <property type="match status" value="1"/>
</dbReference>
<evidence type="ECO:0000256" key="6">
    <source>
        <dbReference type="ARBA" id="ARBA00022490"/>
    </source>
</evidence>
<dbReference type="GO" id="GO:0005634">
    <property type="term" value="C:nucleus"/>
    <property type="evidence" value="ECO:0007669"/>
    <property type="project" value="UniProtKB-SubCell"/>
</dbReference>
<gene>
    <name evidence="24" type="ORF">NP493_263g00023</name>
</gene>
<keyword evidence="9" id="KW-0677">Repeat</keyword>
<keyword evidence="12" id="KW-0862">Zinc</keyword>
<comment type="similarity">
    <text evidence="16">Belongs to the RBR family. RNF14 subfamily.</text>
</comment>
<comment type="pathway">
    <text evidence="4">Protein modification; protein ubiquitination.</text>
</comment>
<accession>A0AAD9NY10</accession>
<dbReference type="SUPFAM" id="SSF57850">
    <property type="entry name" value="RING/U-box"/>
    <property type="match status" value="3"/>
</dbReference>
<dbReference type="GO" id="GO:0005737">
    <property type="term" value="C:cytoplasm"/>
    <property type="evidence" value="ECO:0007669"/>
    <property type="project" value="UniProtKB-SubCell"/>
</dbReference>
<evidence type="ECO:0000313" key="25">
    <source>
        <dbReference type="Proteomes" id="UP001209878"/>
    </source>
</evidence>
<evidence type="ECO:0000256" key="4">
    <source>
        <dbReference type="ARBA" id="ARBA00004906"/>
    </source>
</evidence>
<name>A0AAD9NY10_RIDPI</name>
<dbReference type="CDD" id="cd16628">
    <property type="entry name" value="RING-HC_RBR_RNF14"/>
    <property type="match status" value="1"/>
</dbReference>
<dbReference type="Gene3D" id="3.30.40.10">
    <property type="entry name" value="Zinc/RING finger domain, C3HC4 (zinc finger)"/>
    <property type="match status" value="1"/>
</dbReference>
<dbReference type="PROSITE" id="PS50089">
    <property type="entry name" value="ZF_RING_2"/>
    <property type="match status" value="1"/>
</dbReference>
<dbReference type="InterPro" id="IPR001841">
    <property type="entry name" value="Znf_RING"/>
</dbReference>
<dbReference type="Gene3D" id="1.20.120.1750">
    <property type="match status" value="1"/>
</dbReference>
<keyword evidence="8" id="KW-0479">Metal-binding</keyword>
<feature type="region of interest" description="Disordered" evidence="20">
    <location>
        <begin position="176"/>
        <end position="200"/>
    </location>
</feature>
<evidence type="ECO:0000256" key="15">
    <source>
        <dbReference type="ARBA" id="ARBA00023242"/>
    </source>
</evidence>
<dbReference type="Proteomes" id="UP001209878">
    <property type="component" value="Unassembled WGS sequence"/>
</dbReference>
<evidence type="ECO:0000256" key="12">
    <source>
        <dbReference type="ARBA" id="ARBA00022833"/>
    </source>
</evidence>
<evidence type="ECO:0000256" key="5">
    <source>
        <dbReference type="ARBA" id="ARBA00012251"/>
    </source>
</evidence>
<dbReference type="InterPro" id="IPR031127">
    <property type="entry name" value="E3_UB_ligase_RBR"/>
</dbReference>
<keyword evidence="7" id="KW-0808">Transferase</keyword>
<dbReference type="Gene3D" id="3.10.110.10">
    <property type="entry name" value="Ubiquitin Conjugating Enzyme"/>
    <property type="match status" value="1"/>
</dbReference>
<dbReference type="InterPro" id="IPR013083">
    <property type="entry name" value="Znf_RING/FYVE/PHD"/>
</dbReference>
<evidence type="ECO:0000256" key="1">
    <source>
        <dbReference type="ARBA" id="ARBA00001798"/>
    </source>
</evidence>
<dbReference type="Pfam" id="PF01485">
    <property type="entry name" value="IBR"/>
    <property type="match status" value="1"/>
</dbReference>
<evidence type="ECO:0000259" key="22">
    <source>
        <dbReference type="PROSITE" id="PS50908"/>
    </source>
</evidence>
<evidence type="ECO:0000256" key="11">
    <source>
        <dbReference type="ARBA" id="ARBA00022786"/>
    </source>
</evidence>
<keyword evidence="13" id="KW-0805">Transcription regulation</keyword>
<evidence type="ECO:0000256" key="14">
    <source>
        <dbReference type="ARBA" id="ARBA00023163"/>
    </source>
</evidence>
<organism evidence="24 25">
    <name type="scientific">Ridgeia piscesae</name>
    <name type="common">Tubeworm</name>
    <dbReference type="NCBI Taxonomy" id="27915"/>
    <lineage>
        <taxon>Eukaryota</taxon>
        <taxon>Metazoa</taxon>
        <taxon>Spiralia</taxon>
        <taxon>Lophotrochozoa</taxon>
        <taxon>Annelida</taxon>
        <taxon>Polychaeta</taxon>
        <taxon>Sedentaria</taxon>
        <taxon>Canalipalpata</taxon>
        <taxon>Sabellida</taxon>
        <taxon>Siboglinidae</taxon>
        <taxon>Ridgeia</taxon>
    </lineage>
</organism>
<evidence type="ECO:0000313" key="24">
    <source>
        <dbReference type="EMBL" id="KAK2184527.1"/>
    </source>
</evidence>
<dbReference type="PANTHER" id="PTHR11685">
    <property type="entry name" value="RBR FAMILY RING FINGER AND IBR DOMAIN-CONTAINING"/>
    <property type="match status" value="1"/>
</dbReference>
<comment type="catalytic activity">
    <reaction evidence="1">
        <text>[E2 ubiquitin-conjugating enzyme]-S-ubiquitinyl-L-cysteine + [acceptor protein]-L-lysine = [E2 ubiquitin-conjugating enzyme]-L-cysteine + [acceptor protein]-N(6)-ubiquitinyl-L-lysine.</text>
        <dbReference type="EC" id="2.3.2.31"/>
    </reaction>
</comment>
<keyword evidence="25" id="KW-1185">Reference proteome</keyword>
<keyword evidence="15" id="KW-0539">Nucleus</keyword>
<dbReference type="CDD" id="cd20354">
    <property type="entry name" value="Rcat_RBR_RNF14"/>
    <property type="match status" value="1"/>
</dbReference>
<evidence type="ECO:0000256" key="7">
    <source>
        <dbReference type="ARBA" id="ARBA00022679"/>
    </source>
</evidence>